<dbReference type="InterPro" id="IPR050237">
    <property type="entry name" value="ATP-dep_AMP-bd_enzyme"/>
</dbReference>
<dbReference type="CDD" id="cd17631">
    <property type="entry name" value="FACL_FadD13-like"/>
    <property type="match status" value="1"/>
</dbReference>
<evidence type="ECO:0000256" key="5">
    <source>
        <dbReference type="ARBA" id="ARBA00067668"/>
    </source>
</evidence>
<comment type="caution">
    <text evidence="8">The sequence shown here is derived from an EMBL/GenBank/DDBJ whole genome shotgun (WGS) entry which is preliminary data.</text>
</comment>
<dbReference type="NCBIfam" id="NF004837">
    <property type="entry name" value="PRK06187.1"/>
    <property type="match status" value="1"/>
</dbReference>
<reference evidence="8" key="2">
    <citation type="submission" date="2020-09" db="EMBL/GenBank/DDBJ databases">
        <authorList>
            <person name="Sun Q."/>
            <person name="Zhou Y."/>
        </authorList>
    </citation>
    <scope>NUCLEOTIDE SEQUENCE</scope>
    <source>
        <strain evidence="8">CGMCC 1.12919</strain>
    </source>
</reference>
<dbReference type="PROSITE" id="PS00455">
    <property type="entry name" value="AMP_BINDING"/>
    <property type="match status" value="1"/>
</dbReference>
<dbReference type="FunFam" id="3.30.300.30:FF:000008">
    <property type="entry name" value="2,3-dihydroxybenzoate-AMP ligase"/>
    <property type="match status" value="1"/>
</dbReference>
<evidence type="ECO:0000259" key="7">
    <source>
        <dbReference type="Pfam" id="PF13193"/>
    </source>
</evidence>
<evidence type="ECO:0000256" key="2">
    <source>
        <dbReference type="ARBA" id="ARBA00022598"/>
    </source>
</evidence>
<keyword evidence="9" id="KW-1185">Reference proteome</keyword>
<organism evidence="8 9">
    <name type="scientific">Chelatococcus reniformis</name>
    <dbReference type="NCBI Taxonomy" id="1494448"/>
    <lineage>
        <taxon>Bacteria</taxon>
        <taxon>Pseudomonadati</taxon>
        <taxon>Pseudomonadota</taxon>
        <taxon>Alphaproteobacteria</taxon>
        <taxon>Hyphomicrobiales</taxon>
        <taxon>Chelatococcaceae</taxon>
        <taxon>Chelatococcus</taxon>
    </lineage>
</organism>
<dbReference type="Pfam" id="PF00501">
    <property type="entry name" value="AMP-binding"/>
    <property type="match status" value="1"/>
</dbReference>
<dbReference type="GO" id="GO:0016878">
    <property type="term" value="F:acid-thiol ligase activity"/>
    <property type="evidence" value="ECO:0007669"/>
    <property type="project" value="UniProtKB-ARBA"/>
</dbReference>
<dbReference type="EMBL" id="BMGG01000003">
    <property type="protein sequence ID" value="GGC59329.1"/>
    <property type="molecule type" value="Genomic_DNA"/>
</dbReference>
<feature type="domain" description="AMP-dependent synthetase/ligase" evidence="6">
    <location>
        <begin position="9"/>
        <end position="373"/>
    </location>
</feature>
<dbReference type="SUPFAM" id="SSF56801">
    <property type="entry name" value="Acetyl-CoA synthetase-like"/>
    <property type="match status" value="1"/>
</dbReference>
<evidence type="ECO:0000256" key="3">
    <source>
        <dbReference type="ARBA" id="ARBA00051915"/>
    </source>
</evidence>
<dbReference type="EC" id="6.2.1.44" evidence="4"/>
<comment type="catalytic activity">
    <reaction evidence="3">
        <text>3-(methylsulfanyl)propanoate + ATP + CoA = 3-(methylsulfanyl)propanoyl-CoA + AMP + diphosphate</text>
        <dbReference type="Rhea" id="RHEA:43052"/>
        <dbReference type="ChEBI" id="CHEBI:30616"/>
        <dbReference type="ChEBI" id="CHEBI:33019"/>
        <dbReference type="ChEBI" id="CHEBI:49016"/>
        <dbReference type="ChEBI" id="CHEBI:57287"/>
        <dbReference type="ChEBI" id="CHEBI:82815"/>
        <dbReference type="ChEBI" id="CHEBI:456215"/>
        <dbReference type="EC" id="6.2.1.44"/>
    </reaction>
    <physiologicalReaction direction="left-to-right" evidence="3">
        <dbReference type="Rhea" id="RHEA:43053"/>
    </physiologicalReaction>
</comment>
<dbReference type="InterPro" id="IPR045851">
    <property type="entry name" value="AMP-bd_C_sf"/>
</dbReference>
<dbReference type="Pfam" id="PF13193">
    <property type="entry name" value="AMP-binding_C"/>
    <property type="match status" value="1"/>
</dbReference>
<comment type="similarity">
    <text evidence="1">Belongs to the ATP-dependent AMP-binding enzyme family.</text>
</comment>
<accession>A0A916U549</accession>
<feature type="domain" description="AMP-binding enzyme C-terminal" evidence="7">
    <location>
        <begin position="423"/>
        <end position="499"/>
    </location>
</feature>
<proteinExistence type="inferred from homology"/>
<dbReference type="InterPro" id="IPR020845">
    <property type="entry name" value="AMP-binding_CS"/>
</dbReference>
<dbReference type="AlphaFoldDB" id="A0A916U549"/>
<gene>
    <name evidence="8" type="ORF">GCM10010994_17660</name>
</gene>
<evidence type="ECO:0000313" key="8">
    <source>
        <dbReference type="EMBL" id="GGC59329.1"/>
    </source>
</evidence>
<evidence type="ECO:0000259" key="6">
    <source>
        <dbReference type="Pfam" id="PF00501"/>
    </source>
</evidence>
<sequence length="518" mass="55779">MYLTQGLHRSVQVNRHGIATIFGERRRSWAELKDRVSRLAAGLVSLGLQRGDRVAVIALNSDYYVEAYYAVAWAGGVVVPGNTRWALQEHIYSLKDSGARLLLVDRTFAELAAPLAAACPIAATVFLDDDPAPDGLTAVDALIARSAPMADACGTDDELAGLFYTGGTTGHPKGVMLSHRNLVSNSISTAAMAPYPDDPVFLHSPPMFHLADAACIISVTIAGGTHVVVPFFTPENVVQAIEAHGVTAVVLVPTMISMLRDHMAQRPADLSSVRRVVYGASPISETLLGEAMAMFPNANFYQGYGQTELSPAATLLEPRFHRPGENGKSYLRSAGRAVLGVDVRIVGPDMAELPLGEVGEIAARGSGVMLGYWNQPELTRQTIVDGWLRTGDAGYMDDEGFVYLVDRLKDMIVSGGENVFSAEVENALAAHAAISQCAVIGVPDPKWGERVHAIVVLKDGVEAGEEDLMAHCRELIAGYKCPRSVEIRAEPLPLSGAGKIQKNELRKPYWEGQERRIN</sequence>
<dbReference type="PANTHER" id="PTHR43767">
    <property type="entry name" value="LONG-CHAIN-FATTY-ACID--COA LIGASE"/>
    <property type="match status" value="1"/>
</dbReference>
<dbReference type="InterPro" id="IPR025110">
    <property type="entry name" value="AMP-bd_C"/>
</dbReference>
<dbReference type="InterPro" id="IPR042099">
    <property type="entry name" value="ANL_N_sf"/>
</dbReference>
<name>A0A916U549_9HYPH</name>
<dbReference type="PANTHER" id="PTHR43767:SF1">
    <property type="entry name" value="NONRIBOSOMAL PEPTIDE SYNTHASE PES1 (EUROFUNG)-RELATED"/>
    <property type="match status" value="1"/>
</dbReference>
<reference evidence="8" key="1">
    <citation type="journal article" date="2014" name="Int. J. Syst. Evol. Microbiol.">
        <title>Complete genome sequence of Corynebacterium casei LMG S-19264T (=DSM 44701T), isolated from a smear-ripened cheese.</title>
        <authorList>
            <consortium name="US DOE Joint Genome Institute (JGI-PGF)"/>
            <person name="Walter F."/>
            <person name="Albersmeier A."/>
            <person name="Kalinowski J."/>
            <person name="Ruckert C."/>
        </authorList>
    </citation>
    <scope>NUCLEOTIDE SEQUENCE</scope>
    <source>
        <strain evidence="8">CGMCC 1.12919</strain>
    </source>
</reference>
<dbReference type="InterPro" id="IPR000873">
    <property type="entry name" value="AMP-dep_synth/lig_dom"/>
</dbReference>
<dbReference type="RefSeq" id="WP_188608802.1">
    <property type="nucleotide sequence ID" value="NZ_BMGG01000003.1"/>
</dbReference>
<evidence type="ECO:0000256" key="4">
    <source>
        <dbReference type="ARBA" id="ARBA00066616"/>
    </source>
</evidence>
<protein>
    <recommendedName>
        <fullName evidence="5">3-methylmercaptopropionyl-CoA ligase</fullName>
        <ecNumber evidence="4">6.2.1.44</ecNumber>
    </recommendedName>
</protein>
<evidence type="ECO:0000313" key="9">
    <source>
        <dbReference type="Proteomes" id="UP000637002"/>
    </source>
</evidence>
<dbReference type="Proteomes" id="UP000637002">
    <property type="component" value="Unassembled WGS sequence"/>
</dbReference>
<keyword evidence="2 8" id="KW-0436">Ligase</keyword>
<evidence type="ECO:0000256" key="1">
    <source>
        <dbReference type="ARBA" id="ARBA00006432"/>
    </source>
</evidence>
<dbReference type="Gene3D" id="3.40.50.12780">
    <property type="entry name" value="N-terminal domain of ligase-like"/>
    <property type="match status" value="1"/>
</dbReference>
<dbReference type="Gene3D" id="3.30.300.30">
    <property type="match status" value="1"/>
</dbReference>